<dbReference type="EC" id="1.3.1.76" evidence="2"/>
<keyword evidence="7" id="KW-1185">Reference proteome</keyword>
<evidence type="ECO:0000256" key="4">
    <source>
        <dbReference type="ARBA" id="ARBA00023027"/>
    </source>
</evidence>
<dbReference type="InterPro" id="IPR028161">
    <property type="entry name" value="Met8-like"/>
</dbReference>
<evidence type="ECO:0000313" key="6">
    <source>
        <dbReference type="EMBL" id="MBU5437902.1"/>
    </source>
</evidence>
<accession>A0ABS6E4R3</accession>
<evidence type="ECO:0000256" key="1">
    <source>
        <dbReference type="ARBA" id="ARBA00005010"/>
    </source>
</evidence>
<keyword evidence="3" id="KW-0560">Oxidoreductase</keyword>
<dbReference type="EMBL" id="JAHLPM010000005">
    <property type="protein sequence ID" value="MBU5437902.1"/>
    <property type="molecule type" value="Genomic_DNA"/>
</dbReference>
<proteinExistence type="predicted"/>
<evidence type="ECO:0000256" key="3">
    <source>
        <dbReference type="ARBA" id="ARBA00023002"/>
    </source>
</evidence>
<keyword evidence="4" id="KW-0520">NAD</keyword>
<name>A0ABS6E4R3_9FIRM</name>
<comment type="pathway">
    <text evidence="1">Porphyrin-containing compound metabolism; siroheme biosynthesis; sirohydrochlorin from precorrin-2: step 1/1.</text>
</comment>
<dbReference type="NCBIfam" id="TIGR01470">
    <property type="entry name" value="cysG_Nterm"/>
    <property type="match status" value="1"/>
</dbReference>
<dbReference type="PANTHER" id="PTHR35330:SF1">
    <property type="entry name" value="SIROHEME BIOSYNTHESIS PROTEIN MET8"/>
    <property type="match status" value="1"/>
</dbReference>
<evidence type="ECO:0000256" key="2">
    <source>
        <dbReference type="ARBA" id="ARBA00012400"/>
    </source>
</evidence>
<reference evidence="6 7" key="1">
    <citation type="submission" date="2021-06" db="EMBL/GenBank/DDBJ databases">
        <authorList>
            <person name="Sun Q."/>
            <person name="Li D."/>
        </authorList>
    </citation>
    <scope>NUCLEOTIDE SEQUENCE [LARGE SCALE GENOMIC DNA]</scope>
    <source>
        <strain evidence="6 7">MSJ-40</strain>
    </source>
</reference>
<dbReference type="PANTHER" id="PTHR35330">
    <property type="entry name" value="SIROHEME BIOSYNTHESIS PROTEIN MET8"/>
    <property type="match status" value="1"/>
</dbReference>
<evidence type="ECO:0000313" key="7">
    <source>
        <dbReference type="Proteomes" id="UP000749471"/>
    </source>
</evidence>
<gene>
    <name evidence="6" type="ORF">KQI42_07775</name>
</gene>
<dbReference type="InterPro" id="IPR006367">
    <property type="entry name" value="Sirohaem_synthase_N"/>
</dbReference>
<dbReference type="Pfam" id="PF13241">
    <property type="entry name" value="NAD_binding_7"/>
    <property type="match status" value="1"/>
</dbReference>
<dbReference type="RefSeq" id="WP_216518499.1">
    <property type="nucleotide sequence ID" value="NZ_JAHLPM010000005.1"/>
</dbReference>
<comment type="caution">
    <text evidence="6">The sequence shown here is derived from an EMBL/GenBank/DDBJ whole genome shotgun (WGS) entry which is preliminary data.</text>
</comment>
<dbReference type="Proteomes" id="UP000749471">
    <property type="component" value="Unassembled WGS sequence"/>
</dbReference>
<sequence length="202" mass="23707">MFYPIMLNIHEKKILVVGGGEIAYRKSEKLLEFGGNLLVLSPKINNKFKMLKEKYKDNLNFRYDFYNKLYLQDVFLVVAATSSKEINKQISIDCKDLGILANIVDSKEDSDFIFPSIINNDNLTIAISTMGSFPYLSKTIRMDMEKKYKKFNKEYIDTLEKIRYLVLDQHKDKMKEIMDYALKLDIDELKNFLIKLEVNDLK</sequence>
<keyword evidence="5" id="KW-0627">Porphyrin biosynthesis</keyword>
<organism evidence="6 7">
    <name type="scientific">Tissierella simiarum</name>
    <dbReference type="NCBI Taxonomy" id="2841534"/>
    <lineage>
        <taxon>Bacteria</taxon>
        <taxon>Bacillati</taxon>
        <taxon>Bacillota</taxon>
        <taxon>Tissierellia</taxon>
        <taxon>Tissierellales</taxon>
        <taxon>Tissierellaceae</taxon>
        <taxon>Tissierella</taxon>
    </lineage>
</organism>
<protein>
    <recommendedName>
        <fullName evidence="2">precorrin-2 dehydrogenase</fullName>
        <ecNumber evidence="2">1.3.1.76</ecNumber>
    </recommendedName>
</protein>
<evidence type="ECO:0000256" key="5">
    <source>
        <dbReference type="ARBA" id="ARBA00023244"/>
    </source>
</evidence>